<sequence>MSQQDKLHRLNSLAHIPLIKSPFLRVPSAVTLPYDYVQLPSPQSIAAPPPLPDLGLPGQSELEVQQARYAAARSKAEVWQEQVEQRRLHRARRLAPGFLDTGVTLLTPVKSGAASVPASVKTQEDTLKEYFEGLQF</sequence>
<name>A0A1Y2ERV9_PROLT</name>
<evidence type="ECO:0000313" key="1">
    <source>
        <dbReference type="EMBL" id="ORY73916.1"/>
    </source>
</evidence>
<dbReference type="RefSeq" id="XP_040721921.1">
    <property type="nucleotide sequence ID" value="XM_040871836.1"/>
</dbReference>
<dbReference type="PANTHER" id="PTHR42089">
    <property type="entry name" value="YALI0F09427P"/>
    <property type="match status" value="1"/>
</dbReference>
<proteinExistence type="predicted"/>
<accession>A0A1Y2ERV9</accession>
<dbReference type="Proteomes" id="UP000193685">
    <property type="component" value="Unassembled WGS sequence"/>
</dbReference>
<dbReference type="GeneID" id="63788435"/>
<dbReference type="AlphaFoldDB" id="A0A1Y2ERV9"/>
<dbReference type="EMBL" id="MCFI01000032">
    <property type="protein sequence ID" value="ORY73916.1"/>
    <property type="molecule type" value="Genomic_DNA"/>
</dbReference>
<keyword evidence="2" id="KW-1185">Reference proteome</keyword>
<comment type="caution">
    <text evidence="1">The sequence shown here is derived from an EMBL/GenBank/DDBJ whole genome shotgun (WGS) entry which is preliminary data.</text>
</comment>
<gene>
    <name evidence="1" type="ORF">BCR37DRAFT_401444</name>
</gene>
<reference evidence="1 2" key="1">
    <citation type="submission" date="2016-07" db="EMBL/GenBank/DDBJ databases">
        <title>Pervasive Adenine N6-methylation of Active Genes in Fungi.</title>
        <authorList>
            <consortium name="DOE Joint Genome Institute"/>
            <person name="Mondo S.J."/>
            <person name="Dannebaum R.O."/>
            <person name="Kuo R.C."/>
            <person name="Labutti K."/>
            <person name="Haridas S."/>
            <person name="Kuo A."/>
            <person name="Salamov A."/>
            <person name="Ahrendt S.R."/>
            <person name="Lipzen A."/>
            <person name="Sullivan W."/>
            <person name="Andreopoulos W.B."/>
            <person name="Clum A."/>
            <person name="Lindquist E."/>
            <person name="Daum C."/>
            <person name="Ramamoorthy G.K."/>
            <person name="Gryganskyi A."/>
            <person name="Culley D."/>
            <person name="Magnuson J.K."/>
            <person name="James T.Y."/>
            <person name="O'Malley M.A."/>
            <person name="Stajich J.E."/>
            <person name="Spatafora J.W."/>
            <person name="Visel A."/>
            <person name="Grigoriev I.V."/>
        </authorList>
    </citation>
    <scope>NUCLEOTIDE SEQUENCE [LARGE SCALE GENOMIC DNA]</scope>
    <source>
        <strain evidence="1 2">12-1054</strain>
    </source>
</reference>
<evidence type="ECO:0000313" key="2">
    <source>
        <dbReference type="Proteomes" id="UP000193685"/>
    </source>
</evidence>
<dbReference type="OMA" id="KFLIWSE"/>
<dbReference type="PANTHER" id="PTHR42089:SF1">
    <property type="entry name" value="YALI0F09427P"/>
    <property type="match status" value="1"/>
</dbReference>
<protein>
    <submittedName>
        <fullName evidence="1">Uncharacterized protein</fullName>
    </submittedName>
</protein>
<organism evidence="1 2">
    <name type="scientific">Protomyces lactucae-debilis</name>
    <dbReference type="NCBI Taxonomy" id="2754530"/>
    <lineage>
        <taxon>Eukaryota</taxon>
        <taxon>Fungi</taxon>
        <taxon>Dikarya</taxon>
        <taxon>Ascomycota</taxon>
        <taxon>Taphrinomycotina</taxon>
        <taxon>Taphrinomycetes</taxon>
        <taxon>Taphrinales</taxon>
        <taxon>Protomycetaceae</taxon>
        <taxon>Protomyces</taxon>
    </lineage>
</organism>
<dbReference type="OrthoDB" id="5360414at2759"/>
<dbReference type="STRING" id="56484.A0A1Y2ERV9"/>